<evidence type="ECO:0000259" key="13">
    <source>
        <dbReference type="Pfam" id="PF00999"/>
    </source>
</evidence>
<feature type="transmembrane region" description="Helical" evidence="12">
    <location>
        <begin position="83"/>
        <end position="106"/>
    </location>
</feature>
<keyword evidence="11" id="KW-0739">Sodium transport</keyword>
<evidence type="ECO:0000256" key="6">
    <source>
        <dbReference type="ARBA" id="ARBA00022692"/>
    </source>
</evidence>
<name>A0A2N4YYR1_KLEVA</name>
<keyword evidence="4" id="KW-1003">Cell membrane</keyword>
<evidence type="ECO:0000256" key="10">
    <source>
        <dbReference type="ARBA" id="ARBA00023136"/>
    </source>
</evidence>
<reference evidence="14 15" key="1">
    <citation type="submission" date="2017-11" db="EMBL/GenBank/DDBJ databases">
        <authorList>
            <person name="Han C.G."/>
        </authorList>
    </citation>
    <scope>NUCLEOTIDE SEQUENCE [LARGE SCALE GENOMIC DNA]</scope>
    <source>
        <strain evidence="14 15">A8</strain>
    </source>
</reference>
<evidence type="ECO:0000256" key="1">
    <source>
        <dbReference type="ARBA" id="ARBA00004651"/>
    </source>
</evidence>
<evidence type="ECO:0000256" key="4">
    <source>
        <dbReference type="ARBA" id="ARBA00022475"/>
    </source>
</evidence>
<dbReference type="EMBL" id="PIDP01000711">
    <property type="protein sequence ID" value="PLM93183.1"/>
    <property type="molecule type" value="Genomic_DNA"/>
</dbReference>
<comment type="subcellular location">
    <subcellularLocation>
        <location evidence="1">Cell membrane</location>
        <topology evidence="1">Multi-pass membrane protein</topology>
    </subcellularLocation>
</comment>
<dbReference type="GO" id="GO:0005886">
    <property type="term" value="C:plasma membrane"/>
    <property type="evidence" value="ECO:0007669"/>
    <property type="project" value="UniProtKB-SubCell"/>
</dbReference>
<keyword evidence="9" id="KW-0406">Ion transport</keyword>
<dbReference type="InterPro" id="IPR006153">
    <property type="entry name" value="Cation/H_exchanger_TM"/>
</dbReference>
<dbReference type="PRINTS" id="PR01084">
    <property type="entry name" value="NAHEXCHNGR"/>
</dbReference>
<feature type="transmembrane region" description="Helical" evidence="12">
    <location>
        <begin position="54"/>
        <end position="71"/>
    </location>
</feature>
<dbReference type="InterPro" id="IPR004709">
    <property type="entry name" value="NaH_exchanger"/>
</dbReference>
<dbReference type="InterPro" id="IPR018422">
    <property type="entry name" value="Cation/H_exchanger_CPA1"/>
</dbReference>
<keyword evidence="8" id="KW-0915">Sodium</keyword>
<keyword evidence="7 12" id="KW-1133">Transmembrane helix</keyword>
<evidence type="ECO:0000313" key="14">
    <source>
        <dbReference type="EMBL" id="PLM93183.1"/>
    </source>
</evidence>
<comment type="caution">
    <text evidence="14">The sequence shown here is derived from an EMBL/GenBank/DDBJ whole genome shotgun (WGS) entry which is preliminary data.</text>
</comment>
<keyword evidence="10 12" id="KW-0472">Membrane</keyword>
<dbReference type="GO" id="GO:0098719">
    <property type="term" value="P:sodium ion import across plasma membrane"/>
    <property type="evidence" value="ECO:0007669"/>
    <property type="project" value="TreeGrafter"/>
</dbReference>
<keyword evidence="2" id="KW-0813">Transport</keyword>
<keyword evidence="3" id="KW-0050">Antiport</keyword>
<reference evidence="14 15" key="2">
    <citation type="submission" date="2018-01" db="EMBL/GenBank/DDBJ databases">
        <title>Genomic study of Klebsiella pneumoniae.</title>
        <authorList>
            <person name="Yang Y."/>
            <person name="Bicalho R."/>
        </authorList>
    </citation>
    <scope>NUCLEOTIDE SEQUENCE [LARGE SCALE GENOMIC DNA]</scope>
    <source>
        <strain evidence="14 15">A8</strain>
    </source>
</reference>
<evidence type="ECO:0000256" key="11">
    <source>
        <dbReference type="ARBA" id="ARBA00023201"/>
    </source>
</evidence>
<dbReference type="Gene3D" id="6.10.140.1330">
    <property type="match status" value="1"/>
</dbReference>
<evidence type="ECO:0000256" key="8">
    <source>
        <dbReference type="ARBA" id="ARBA00023053"/>
    </source>
</evidence>
<dbReference type="GO" id="GO:0015386">
    <property type="term" value="F:potassium:proton antiporter activity"/>
    <property type="evidence" value="ECO:0007669"/>
    <property type="project" value="TreeGrafter"/>
</dbReference>
<evidence type="ECO:0000256" key="7">
    <source>
        <dbReference type="ARBA" id="ARBA00022989"/>
    </source>
</evidence>
<evidence type="ECO:0000256" key="9">
    <source>
        <dbReference type="ARBA" id="ARBA00023065"/>
    </source>
</evidence>
<dbReference type="GO" id="GO:0015385">
    <property type="term" value="F:sodium:proton antiporter activity"/>
    <property type="evidence" value="ECO:0007669"/>
    <property type="project" value="InterPro"/>
</dbReference>
<dbReference type="PANTHER" id="PTHR10110">
    <property type="entry name" value="SODIUM/HYDROGEN EXCHANGER"/>
    <property type="match status" value="1"/>
</dbReference>
<protein>
    <submittedName>
        <fullName evidence="14">Na+/H+ antiporter</fullName>
    </submittedName>
</protein>
<organism evidence="14 15">
    <name type="scientific">Klebsiella variicola</name>
    <dbReference type="NCBI Taxonomy" id="244366"/>
    <lineage>
        <taxon>Bacteria</taxon>
        <taxon>Pseudomonadati</taxon>
        <taxon>Pseudomonadota</taxon>
        <taxon>Gammaproteobacteria</taxon>
        <taxon>Enterobacterales</taxon>
        <taxon>Enterobacteriaceae</taxon>
        <taxon>Klebsiella/Raoultella group</taxon>
        <taxon>Klebsiella</taxon>
        <taxon>Klebsiella pneumoniae complex</taxon>
    </lineage>
</organism>
<evidence type="ECO:0000313" key="15">
    <source>
        <dbReference type="Proteomes" id="UP000234412"/>
    </source>
</evidence>
<feature type="transmembrane region" description="Helical" evidence="12">
    <location>
        <begin position="6"/>
        <end position="24"/>
    </location>
</feature>
<feature type="domain" description="Cation/H+ exchanger transmembrane" evidence="13">
    <location>
        <begin position="13"/>
        <end position="156"/>
    </location>
</feature>
<keyword evidence="5" id="KW-0997">Cell inner membrane</keyword>
<dbReference type="Proteomes" id="UP000234412">
    <property type="component" value="Unassembled WGS sequence"/>
</dbReference>
<dbReference type="AlphaFoldDB" id="A0A2N4YYR1"/>
<accession>A0A2N4YYR1</accession>
<evidence type="ECO:0000256" key="5">
    <source>
        <dbReference type="ARBA" id="ARBA00022519"/>
    </source>
</evidence>
<keyword evidence="6 12" id="KW-0812">Transmembrane</keyword>
<gene>
    <name evidence="14" type="ORF">CWN47_18970</name>
</gene>
<dbReference type="GO" id="GO:0051453">
    <property type="term" value="P:regulation of intracellular pH"/>
    <property type="evidence" value="ECO:0007669"/>
    <property type="project" value="TreeGrafter"/>
</dbReference>
<dbReference type="PANTHER" id="PTHR10110:SF86">
    <property type="entry name" value="SODIUM_HYDROGEN EXCHANGER 7"/>
    <property type="match status" value="1"/>
</dbReference>
<evidence type="ECO:0000256" key="2">
    <source>
        <dbReference type="ARBA" id="ARBA00022448"/>
    </source>
</evidence>
<dbReference type="Pfam" id="PF00999">
    <property type="entry name" value="Na_H_Exchanger"/>
    <property type="match status" value="1"/>
</dbReference>
<sequence length="157" mass="16636">MSLITIVLVFMMAIVVTVFVSHLLPVKVPLPLIQIAAGAALAAGGFQVDFDPHIFLLLFIPPLLFLDGWRIPKDAFFRDMKPILSLAIGLVMVTILGIGLFIHWLIPAITVAAGFALAAILSPTDPVAVSAMTASSPLPSRMAHILEGESLLNDASG</sequence>
<evidence type="ECO:0000256" key="3">
    <source>
        <dbReference type="ARBA" id="ARBA00022449"/>
    </source>
</evidence>
<evidence type="ECO:0000256" key="12">
    <source>
        <dbReference type="SAM" id="Phobius"/>
    </source>
</evidence>
<feature type="non-terminal residue" evidence="14">
    <location>
        <position position="157"/>
    </location>
</feature>
<proteinExistence type="predicted"/>